<accession>F4PSV4</accession>
<protein>
    <recommendedName>
        <fullName evidence="1">BPL/LPL catalytic domain-containing protein</fullName>
    </recommendedName>
</protein>
<dbReference type="InterPro" id="IPR004143">
    <property type="entry name" value="BPL_LPL_catalytic"/>
</dbReference>
<evidence type="ECO:0000259" key="1">
    <source>
        <dbReference type="PROSITE" id="PS51733"/>
    </source>
</evidence>
<dbReference type="PANTHER" id="PTHR43506:SF1">
    <property type="entry name" value="BPL_LPL CATALYTIC DOMAIN-CONTAINING PROTEIN"/>
    <property type="match status" value="1"/>
</dbReference>
<dbReference type="Proteomes" id="UP000007797">
    <property type="component" value="Unassembled WGS sequence"/>
</dbReference>
<dbReference type="STRING" id="1054147.F4PSV4"/>
<dbReference type="AlphaFoldDB" id="F4PSV4"/>
<feature type="domain" description="BPL/LPL catalytic" evidence="1">
    <location>
        <begin position="32"/>
        <end position="223"/>
    </location>
</feature>
<dbReference type="GeneID" id="14873888"/>
<dbReference type="OMA" id="ICRMKEY"/>
<evidence type="ECO:0000313" key="3">
    <source>
        <dbReference type="Proteomes" id="UP000007797"/>
    </source>
</evidence>
<dbReference type="SUPFAM" id="SSF55681">
    <property type="entry name" value="Class II aaRS and biotin synthetases"/>
    <property type="match status" value="1"/>
</dbReference>
<dbReference type="RefSeq" id="XP_004358593.1">
    <property type="nucleotide sequence ID" value="XM_004358536.1"/>
</dbReference>
<dbReference type="PANTHER" id="PTHR43506">
    <property type="entry name" value="BIOTIN/LIPOATE A/B PROTEIN LIGASE FAMILY"/>
    <property type="match status" value="1"/>
</dbReference>
<sequence>MIKNGVVQVLRLRNFSIYKQLLLEESLYRRKDAGNWLIINEGTPDPMIIMGISGRPDKLVHLEKAASLNIPIIKRYTGGGTVIVDHNTLFTSFIMNNDFIQQSSNNNHNSNNSNNNNSQSYLYPKDIMKWSEGYYKNVFIDYNDFSLQEHDYAFGNRKFGGNAQACSRTRFAHHTSFLFDYETDRMATLKQPEKIPTYRENREHNSFLVKLKDRYDSHNTISQLIIDAMTNLLLSNNNNNNDTAAVLDKDDSPSKMMMMVDCTLQDAMRYLNTSEDNIPSTVWLEPLDLLKQLELEKNK</sequence>
<gene>
    <name evidence="2" type="ORF">DFA_00606</name>
</gene>
<dbReference type="EMBL" id="GL883010">
    <property type="protein sequence ID" value="EGG20743.1"/>
    <property type="molecule type" value="Genomic_DNA"/>
</dbReference>
<dbReference type="OrthoDB" id="201621at2759"/>
<dbReference type="Gene3D" id="3.30.930.10">
    <property type="entry name" value="Bira Bifunctional Protein, Domain 2"/>
    <property type="match status" value="1"/>
</dbReference>
<reference evidence="3" key="1">
    <citation type="journal article" date="2011" name="Genome Res.">
        <title>Phylogeny-wide analysis of social amoeba genomes highlights ancient origins for complex intercellular communication.</title>
        <authorList>
            <person name="Heidel A.J."/>
            <person name="Lawal H.M."/>
            <person name="Felder M."/>
            <person name="Schilde C."/>
            <person name="Helps N.R."/>
            <person name="Tunggal B."/>
            <person name="Rivero F."/>
            <person name="John U."/>
            <person name="Schleicher M."/>
            <person name="Eichinger L."/>
            <person name="Platzer M."/>
            <person name="Noegel A.A."/>
            <person name="Schaap P."/>
            <person name="Gloeckner G."/>
        </authorList>
    </citation>
    <scope>NUCLEOTIDE SEQUENCE [LARGE SCALE GENOMIC DNA]</scope>
    <source>
        <strain evidence="3">SH3</strain>
    </source>
</reference>
<proteinExistence type="predicted"/>
<organism evidence="2 3">
    <name type="scientific">Cavenderia fasciculata</name>
    <name type="common">Slime mold</name>
    <name type="synonym">Dictyostelium fasciculatum</name>
    <dbReference type="NCBI Taxonomy" id="261658"/>
    <lineage>
        <taxon>Eukaryota</taxon>
        <taxon>Amoebozoa</taxon>
        <taxon>Evosea</taxon>
        <taxon>Eumycetozoa</taxon>
        <taxon>Dictyostelia</taxon>
        <taxon>Acytosteliales</taxon>
        <taxon>Cavenderiaceae</taxon>
        <taxon>Cavenderia</taxon>
    </lineage>
</organism>
<dbReference type="PROSITE" id="PS51733">
    <property type="entry name" value="BPL_LPL_CATALYTIC"/>
    <property type="match status" value="1"/>
</dbReference>
<dbReference type="KEGG" id="dfa:DFA_00606"/>
<evidence type="ECO:0000313" key="2">
    <source>
        <dbReference type="EMBL" id="EGG20743.1"/>
    </source>
</evidence>
<name>F4PSV4_CACFS</name>
<dbReference type="InterPro" id="IPR053264">
    <property type="entry name" value="Lipoate-ligase_2_inactive"/>
</dbReference>
<keyword evidence="3" id="KW-1185">Reference proteome</keyword>
<dbReference type="InterPro" id="IPR045864">
    <property type="entry name" value="aa-tRNA-synth_II/BPL/LPL"/>
</dbReference>
<dbReference type="Pfam" id="PF21948">
    <property type="entry name" value="LplA-B_cat"/>
    <property type="match status" value="1"/>
</dbReference>